<feature type="disulfide bond" evidence="8">
    <location>
        <begin position="218"/>
        <end position="225"/>
    </location>
</feature>
<evidence type="ECO:0000256" key="4">
    <source>
        <dbReference type="ARBA" id="ARBA00022764"/>
    </source>
</evidence>
<name>A0A1H9LE16_9GAMM</name>
<dbReference type="Proteomes" id="UP000242515">
    <property type="component" value="Unassembled WGS sequence"/>
</dbReference>
<feature type="disulfide bond" evidence="8">
    <location>
        <begin position="189"/>
        <end position="237"/>
    </location>
</feature>
<dbReference type="GO" id="GO:0004252">
    <property type="term" value="F:serine-type endopeptidase activity"/>
    <property type="evidence" value="ECO:0007669"/>
    <property type="project" value="InterPro"/>
</dbReference>
<dbReference type="NCBIfam" id="NF006947">
    <property type="entry name" value="PRK09429.1"/>
    <property type="match status" value="1"/>
</dbReference>
<feature type="chain" id="PRO_5017244494" evidence="9">
    <location>
        <begin position="22"/>
        <end position="275"/>
    </location>
</feature>
<keyword evidence="6" id="KW-0862">Zinc</keyword>
<dbReference type="InterPro" id="IPR005073">
    <property type="entry name" value="Peptidase_M74"/>
</dbReference>
<evidence type="ECO:0000256" key="8">
    <source>
        <dbReference type="PIRSR" id="PIRSR018455-2"/>
    </source>
</evidence>
<feature type="signal peptide" evidence="9">
    <location>
        <begin position="1"/>
        <end position="21"/>
    </location>
</feature>
<dbReference type="PIRSF" id="PIRSF018455">
    <property type="entry name" value="MepA"/>
    <property type="match status" value="1"/>
</dbReference>
<keyword evidence="3 9" id="KW-0732">Signal</keyword>
<keyword evidence="8" id="KW-1015">Disulfide bond</keyword>
<gene>
    <name evidence="10" type="ORF">SAMN05216522_11169</name>
</gene>
<accession>A0A1H9LE16</accession>
<organism evidence="10 11">
    <name type="scientific">Rosenbergiella nectarea</name>
    <dbReference type="NCBI Taxonomy" id="988801"/>
    <lineage>
        <taxon>Bacteria</taxon>
        <taxon>Pseudomonadati</taxon>
        <taxon>Pseudomonadota</taxon>
        <taxon>Gammaproteobacteria</taxon>
        <taxon>Enterobacterales</taxon>
        <taxon>Erwiniaceae</taxon>
        <taxon>Rosenbergiella</taxon>
    </lineage>
</organism>
<dbReference type="GO" id="GO:0030288">
    <property type="term" value="C:outer membrane-bounded periplasmic space"/>
    <property type="evidence" value="ECO:0007669"/>
    <property type="project" value="InterPro"/>
</dbReference>
<evidence type="ECO:0000256" key="2">
    <source>
        <dbReference type="ARBA" id="ARBA00022723"/>
    </source>
</evidence>
<dbReference type="AlphaFoldDB" id="A0A1H9LE16"/>
<dbReference type="STRING" id="988801.SAMN05216522_11169"/>
<keyword evidence="11" id="KW-1185">Reference proteome</keyword>
<dbReference type="InterPro" id="IPR009045">
    <property type="entry name" value="Zn_M74/Hedgehog-like"/>
</dbReference>
<evidence type="ECO:0000256" key="7">
    <source>
        <dbReference type="ARBA" id="ARBA00023049"/>
    </source>
</evidence>
<protein>
    <submittedName>
        <fullName evidence="10">Penicillin-insensitive murein endopeptidase</fullName>
    </submittedName>
</protein>
<keyword evidence="1" id="KW-0645">Protease</keyword>
<reference evidence="11" key="1">
    <citation type="submission" date="2016-10" db="EMBL/GenBank/DDBJ databases">
        <authorList>
            <person name="Varghese N."/>
            <person name="Submissions S."/>
        </authorList>
    </citation>
    <scope>NUCLEOTIDE SEQUENCE [LARGE SCALE GENOMIC DNA]</scope>
    <source>
        <strain evidence="11">8N4</strain>
    </source>
</reference>
<evidence type="ECO:0000256" key="6">
    <source>
        <dbReference type="ARBA" id="ARBA00022833"/>
    </source>
</evidence>
<keyword evidence="5" id="KW-0378">Hydrolase</keyword>
<dbReference type="EMBL" id="FOGC01000011">
    <property type="protein sequence ID" value="SER09721.1"/>
    <property type="molecule type" value="Genomic_DNA"/>
</dbReference>
<proteinExistence type="predicted"/>
<evidence type="ECO:0000313" key="11">
    <source>
        <dbReference type="Proteomes" id="UP000242515"/>
    </source>
</evidence>
<dbReference type="Gene3D" id="3.30.1380.10">
    <property type="match status" value="1"/>
</dbReference>
<keyword evidence="2" id="KW-0479">Metal-binding</keyword>
<dbReference type="SUPFAM" id="SSF55166">
    <property type="entry name" value="Hedgehog/DD-peptidase"/>
    <property type="match status" value="1"/>
</dbReference>
<keyword evidence="4" id="KW-0574">Periplasm</keyword>
<evidence type="ECO:0000256" key="9">
    <source>
        <dbReference type="SAM" id="SignalP"/>
    </source>
</evidence>
<evidence type="ECO:0000256" key="5">
    <source>
        <dbReference type="ARBA" id="ARBA00022801"/>
    </source>
</evidence>
<evidence type="ECO:0000256" key="3">
    <source>
        <dbReference type="ARBA" id="ARBA00022729"/>
    </source>
</evidence>
<keyword evidence="7" id="KW-0482">Metalloprotease</keyword>
<evidence type="ECO:0000313" key="10">
    <source>
        <dbReference type="EMBL" id="SER09721.1"/>
    </source>
</evidence>
<dbReference type="GO" id="GO:0046872">
    <property type="term" value="F:metal ion binding"/>
    <property type="evidence" value="ECO:0007669"/>
    <property type="project" value="UniProtKB-KW"/>
</dbReference>
<evidence type="ECO:0000256" key="1">
    <source>
        <dbReference type="ARBA" id="ARBA00022670"/>
    </source>
</evidence>
<feature type="disulfide bond" evidence="8">
    <location>
        <begin position="46"/>
        <end position="266"/>
    </location>
</feature>
<dbReference type="Pfam" id="PF03411">
    <property type="entry name" value="Peptidase_M74"/>
    <property type="match status" value="1"/>
</dbReference>
<dbReference type="GO" id="GO:0006508">
    <property type="term" value="P:proteolysis"/>
    <property type="evidence" value="ECO:0007669"/>
    <property type="project" value="UniProtKB-KW"/>
</dbReference>
<sequence length="275" mass="30610">MMKHWVAGSALFIASTCAAFAQTPWQKIQQPIAGPVQPIGSYANGCIVGAQALPLEAEHYQVMRQDQHRYFGHPLLIQFIQRFSQDIAQQTSGTVLIGDMGMPAGGRFSSGHASHQIGLDVDIWLQLPRQRWTPQQLLHPQPLDLVTADDKSVVNRLWSRDIDTMVRQAAEDPQVARIFVNPAIKQQLCLDAGSDRQWLQKVRPWFAHRAHMHVRLHCPTNDAQCIEQAPPPAGDGCGAELQSWFEPPKPGVHPVKPKPPVLPANCQALLDKHLL</sequence>
<dbReference type="GO" id="GO:0008237">
    <property type="term" value="F:metallopeptidase activity"/>
    <property type="evidence" value="ECO:0007669"/>
    <property type="project" value="UniProtKB-KW"/>
</dbReference>